<protein>
    <submittedName>
        <fullName evidence="4">Nebulin-like</fullName>
    </submittedName>
</protein>
<gene>
    <name evidence="4" type="primary">LOC113108131</name>
</gene>
<sequence>MPRVPAGQYNAQTVSESRYKAQWLVDIAKGYDMKADAISIVAAKQGRHIASNYQYKKAYEKAKGHHVGFRSLPGRPLAGALHGGG</sequence>
<dbReference type="Proteomes" id="UP000515129">
    <property type="component" value="Chromosome 9"/>
</dbReference>
<dbReference type="RefSeq" id="XP_026126750.1">
    <property type="nucleotide sequence ID" value="XM_026270965.1"/>
</dbReference>
<proteinExistence type="predicted"/>
<dbReference type="SMART" id="SM00227">
    <property type="entry name" value="NEBU"/>
    <property type="match status" value="1"/>
</dbReference>
<dbReference type="GeneID" id="113108131"/>
<organism evidence="3 4">
    <name type="scientific">Carassius auratus</name>
    <name type="common">Goldfish</name>
    <dbReference type="NCBI Taxonomy" id="7957"/>
    <lineage>
        <taxon>Eukaryota</taxon>
        <taxon>Metazoa</taxon>
        <taxon>Chordata</taxon>
        <taxon>Craniata</taxon>
        <taxon>Vertebrata</taxon>
        <taxon>Euteleostomi</taxon>
        <taxon>Actinopterygii</taxon>
        <taxon>Neopterygii</taxon>
        <taxon>Teleostei</taxon>
        <taxon>Ostariophysi</taxon>
        <taxon>Cypriniformes</taxon>
        <taxon>Cyprinidae</taxon>
        <taxon>Cyprininae</taxon>
        <taxon>Carassius</taxon>
    </lineage>
</organism>
<dbReference type="GO" id="GO:0051015">
    <property type="term" value="F:actin filament binding"/>
    <property type="evidence" value="ECO:0007669"/>
    <property type="project" value="InterPro"/>
</dbReference>
<dbReference type="GO" id="GO:0030018">
    <property type="term" value="C:Z disc"/>
    <property type="evidence" value="ECO:0007669"/>
    <property type="project" value="InterPro"/>
</dbReference>
<keyword evidence="2" id="KW-0009">Actin-binding</keyword>
<dbReference type="AlphaFoldDB" id="A0A6P6Q3E7"/>
<dbReference type="InterPro" id="IPR055297">
    <property type="entry name" value="NEBU/NEBL"/>
</dbReference>
<evidence type="ECO:0000256" key="1">
    <source>
        <dbReference type="ARBA" id="ARBA00022737"/>
    </source>
</evidence>
<dbReference type="Pfam" id="PF00880">
    <property type="entry name" value="Nebulin"/>
    <property type="match status" value="1"/>
</dbReference>
<accession>A0A6P6Q3E7</accession>
<evidence type="ECO:0000256" key="2">
    <source>
        <dbReference type="ARBA" id="ARBA00023203"/>
    </source>
</evidence>
<reference evidence="4" key="1">
    <citation type="submission" date="2025-08" db="UniProtKB">
        <authorList>
            <consortium name="RefSeq"/>
        </authorList>
    </citation>
    <scope>IDENTIFICATION</scope>
    <source>
        <strain evidence="4">Wakin</strain>
        <tissue evidence="4">Muscle</tissue>
    </source>
</reference>
<keyword evidence="3" id="KW-1185">Reference proteome</keyword>
<dbReference type="OrthoDB" id="8948955at2759"/>
<evidence type="ECO:0000313" key="3">
    <source>
        <dbReference type="Proteomes" id="UP000515129"/>
    </source>
</evidence>
<dbReference type="GO" id="GO:0071691">
    <property type="term" value="P:cardiac muscle thin filament assembly"/>
    <property type="evidence" value="ECO:0007669"/>
    <property type="project" value="TreeGrafter"/>
</dbReference>
<dbReference type="KEGG" id="caua:113108131"/>
<keyword evidence="1" id="KW-0677">Repeat</keyword>
<dbReference type="PROSITE" id="PS51216">
    <property type="entry name" value="NEBULIN"/>
    <property type="match status" value="1"/>
</dbReference>
<dbReference type="PANTHER" id="PTHR11039:SF64">
    <property type="entry name" value="NEBULIN-RELATED-ANCHORING PROTEIN-LIKE"/>
    <property type="match status" value="1"/>
</dbReference>
<dbReference type="InterPro" id="IPR000900">
    <property type="entry name" value="Nebulin_repeat"/>
</dbReference>
<name>A0A6P6Q3E7_CARAU</name>
<evidence type="ECO:0000313" key="4">
    <source>
        <dbReference type="RefSeq" id="XP_026126750.1"/>
    </source>
</evidence>
<dbReference type="PANTHER" id="PTHR11039">
    <property type="entry name" value="NEBULIN"/>
    <property type="match status" value="1"/>
</dbReference>